<dbReference type="Proteomes" id="UP000618943">
    <property type="component" value="Unassembled WGS sequence"/>
</dbReference>
<dbReference type="InterPro" id="IPR043128">
    <property type="entry name" value="Rev_trsase/Diguanyl_cyclase"/>
</dbReference>
<dbReference type="SUPFAM" id="SSF103190">
    <property type="entry name" value="Sensory domain-like"/>
    <property type="match status" value="1"/>
</dbReference>
<evidence type="ECO:0000313" key="9">
    <source>
        <dbReference type="Proteomes" id="UP000618943"/>
    </source>
</evidence>
<dbReference type="CDD" id="cd12912">
    <property type="entry name" value="PDC2_MCP_like"/>
    <property type="match status" value="1"/>
</dbReference>
<keyword evidence="5 6" id="KW-0472">Membrane</keyword>
<evidence type="ECO:0000256" key="2">
    <source>
        <dbReference type="ARBA" id="ARBA00022475"/>
    </source>
</evidence>
<dbReference type="CDD" id="cd01949">
    <property type="entry name" value="GGDEF"/>
    <property type="match status" value="1"/>
</dbReference>
<dbReference type="NCBIfam" id="TIGR00254">
    <property type="entry name" value="GGDEF"/>
    <property type="match status" value="1"/>
</dbReference>
<comment type="caution">
    <text evidence="8">The sequence shown here is derived from an EMBL/GenBank/DDBJ whole genome shotgun (WGS) entry which is preliminary data.</text>
</comment>
<evidence type="ECO:0000259" key="7">
    <source>
        <dbReference type="PROSITE" id="PS50887"/>
    </source>
</evidence>
<dbReference type="RefSeq" id="WP_200749439.1">
    <property type="nucleotide sequence ID" value="NZ_JAEOAH010000020.1"/>
</dbReference>
<evidence type="ECO:0000256" key="6">
    <source>
        <dbReference type="SAM" id="Phobius"/>
    </source>
</evidence>
<keyword evidence="9" id="KW-1185">Reference proteome</keyword>
<evidence type="ECO:0000313" key="8">
    <source>
        <dbReference type="EMBL" id="MBK3495850.1"/>
    </source>
</evidence>
<organism evidence="8 9">
    <name type="scientific">Viridibacillus soli</name>
    <dbReference type="NCBI Taxonomy" id="2798301"/>
    <lineage>
        <taxon>Bacteria</taxon>
        <taxon>Bacillati</taxon>
        <taxon>Bacillota</taxon>
        <taxon>Bacilli</taxon>
        <taxon>Bacillales</taxon>
        <taxon>Caryophanaceae</taxon>
        <taxon>Viridibacillus</taxon>
    </lineage>
</organism>
<gene>
    <name evidence="8" type="ORF">JFL43_13480</name>
</gene>
<sequence length="524" mass="58821">MKKFNLKLHHLITSVAVLAFILTIASSLWSSYRTNTQSLQENTLETNRVYAEKLAMTANDYIEETLQTLSISSEEVATFIDDEGKLLHEADRMKNQTNTFNSVLIVDAKGKVLATSPQSLDLKGKKLTSEAMKEAILQKKPMISKPYEGITNRLLIFISVPVFAKDGSYLGLVGGTIYLKEKNILNEVLGEHFYKDGSYVYVIDGDGRIIYHQDKSCINDLAPENMVVHEIITKLSSGASRLTNSEGDDMLAGYSYISIADWGVVAQRPTRMALMPAKNMVKQMLYVSLPLLIISLAIILWASLKIARPLQQLAALTESSMKTNEEKNLAQVPGWYYEVIQLKKALIQSLSFLHGQVSFFMDQSTTDPLTGLTNRRTLDERMQKWTQEKTPYAVILLDIDRFKLVNDSYGHGVGDEVLKFLALKMKNNTRVNDICCRYGGEEFIILLPDTSAVEAYNIAEKLRSDIEKTISPTGKNITISAGIAEYPLMATKQTSIIEKADQYLYEAKEQGRNRVVMTDETPVF</sequence>
<dbReference type="EMBL" id="JAEOAH010000020">
    <property type="protein sequence ID" value="MBK3495850.1"/>
    <property type="molecule type" value="Genomic_DNA"/>
</dbReference>
<dbReference type="PANTHER" id="PTHR45138:SF9">
    <property type="entry name" value="DIGUANYLATE CYCLASE DGCM-RELATED"/>
    <property type="match status" value="1"/>
</dbReference>
<dbReference type="InterPro" id="IPR000160">
    <property type="entry name" value="GGDEF_dom"/>
</dbReference>
<keyword evidence="4 6" id="KW-1133">Transmembrane helix</keyword>
<dbReference type="Gene3D" id="3.30.450.20">
    <property type="entry name" value="PAS domain"/>
    <property type="match status" value="1"/>
</dbReference>
<evidence type="ECO:0000256" key="5">
    <source>
        <dbReference type="ARBA" id="ARBA00023136"/>
    </source>
</evidence>
<dbReference type="SUPFAM" id="SSF55073">
    <property type="entry name" value="Nucleotide cyclase"/>
    <property type="match status" value="1"/>
</dbReference>
<evidence type="ECO:0000256" key="4">
    <source>
        <dbReference type="ARBA" id="ARBA00022989"/>
    </source>
</evidence>
<dbReference type="CDD" id="cd18773">
    <property type="entry name" value="PDC1_HK_sensor"/>
    <property type="match status" value="1"/>
</dbReference>
<evidence type="ECO:0000256" key="3">
    <source>
        <dbReference type="ARBA" id="ARBA00022692"/>
    </source>
</evidence>
<evidence type="ECO:0000256" key="1">
    <source>
        <dbReference type="ARBA" id="ARBA00004651"/>
    </source>
</evidence>
<keyword evidence="2" id="KW-1003">Cell membrane</keyword>
<dbReference type="PANTHER" id="PTHR45138">
    <property type="entry name" value="REGULATORY COMPONENTS OF SENSORY TRANSDUCTION SYSTEM"/>
    <property type="match status" value="1"/>
</dbReference>
<comment type="subcellular location">
    <subcellularLocation>
        <location evidence="1">Cell membrane</location>
        <topology evidence="1">Multi-pass membrane protein</topology>
    </subcellularLocation>
</comment>
<protein>
    <submittedName>
        <fullName evidence="8">GGDEF domain-containing protein</fullName>
    </submittedName>
</protein>
<dbReference type="PROSITE" id="PS50887">
    <property type="entry name" value="GGDEF"/>
    <property type="match status" value="1"/>
</dbReference>
<dbReference type="InterPro" id="IPR029787">
    <property type="entry name" value="Nucleotide_cyclase"/>
</dbReference>
<dbReference type="InterPro" id="IPR050469">
    <property type="entry name" value="Diguanylate_Cyclase"/>
</dbReference>
<keyword evidence="3 6" id="KW-0812">Transmembrane</keyword>
<name>A0ABS1H8X3_9BACL</name>
<dbReference type="Pfam" id="PF02743">
    <property type="entry name" value="dCache_1"/>
    <property type="match status" value="1"/>
</dbReference>
<feature type="domain" description="GGDEF" evidence="7">
    <location>
        <begin position="390"/>
        <end position="520"/>
    </location>
</feature>
<reference evidence="8 9" key="1">
    <citation type="submission" date="2020-12" db="EMBL/GenBank/DDBJ databases">
        <title>YIM B01967 draft genome.</title>
        <authorList>
            <person name="Yan X."/>
        </authorList>
    </citation>
    <scope>NUCLEOTIDE SEQUENCE [LARGE SCALE GENOMIC DNA]</scope>
    <source>
        <strain evidence="8 9">YIM B01967</strain>
    </source>
</reference>
<dbReference type="InterPro" id="IPR033479">
    <property type="entry name" value="dCache_1"/>
</dbReference>
<dbReference type="InterPro" id="IPR029151">
    <property type="entry name" value="Sensor-like_sf"/>
</dbReference>
<dbReference type="Gene3D" id="3.30.70.270">
    <property type="match status" value="1"/>
</dbReference>
<proteinExistence type="predicted"/>
<dbReference type="SMART" id="SM00267">
    <property type="entry name" value="GGDEF"/>
    <property type="match status" value="1"/>
</dbReference>
<feature type="transmembrane region" description="Helical" evidence="6">
    <location>
        <begin position="284"/>
        <end position="304"/>
    </location>
</feature>
<dbReference type="Pfam" id="PF00990">
    <property type="entry name" value="GGDEF"/>
    <property type="match status" value="1"/>
</dbReference>
<accession>A0ABS1H8X3</accession>